<organism evidence="1">
    <name type="scientific">Anguilla anguilla</name>
    <name type="common">European freshwater eel</name>
    <name type="synonym">Muraena anguilla</name>
    <dbReference type="NCBI Taxonomy" id="7936"/>
    <lineage>
        <taxon>Eukaryota</taxon>
        <taxon>Metazoa</taxon>
        <taxon>Chordata</taxon>
        <taxon>Craniata</taxon>
        <taxon>Vertebrata</taxon>
        <taxon>Euteleostomi</taxon>
        <taxon>Actinopterygii</taxon>
        <taxon>Neopterygii</taxon>
        <taxon>Teleostei</taxon>
        <taxon>Anguilliformes</taxon>
        <taxon>Anguillidae</taxon>
        <taxon>Anguilla</taxon>
    </lineage>
</organism>
<dbReference type="AlphaFoldDB" id="A0A0E9QZ29"/>
<protein>
    <submittedName>
        <fullName evidence="1">Uncharacterized protein</fullName>
    </submittedName>
</protein>
<reference evidence="1" key="2">
    <citation type="journal article" date="2015" name="Fish Shellfish Immunol.">
        <title>Early steps in the European eel (Anguilla anguilla)-Vibrio vulnificus interaction in the gills: Role of the RtxA13 toxin.</title>
        <authorList>
            <person name="Callol A."/>
            <person name="Pajuelo D."/>
            <person name="Ebbesson L."/>
            <person name="Teles M."/>
            <person name="MacKenzie S."/>
            <person name="Amaro C."/>
        </authorList>
    </citation>
    <scope>NUCLEOTIDE SEQUENCE</scope>
</reference>
<reference evidence="1" key="1">
    <citation type="submission" date="2014-11" db="EMBL/GenBank/DDBJ databases">
        <authorList>
            <person name="Amaro Gonzalez C."/>
        </authorList>
    </citation>
    <scope>NUCLEOTIDE SEQUENCE</scope>
</reference>
<accession>A0A0E9QZ29</accession>
<sequence length="19" mass="2076">MILFILFLAPHISSCGLLS</sequence>
<proteinExistence type="predicted"/>
<dbReference type="EMBL" id="GBXM01087082">
    <property type="protein sequence ID" value="JAH21495.1"/>
    <property type="molecule type" value="Transcribed_RNA"/>
</dbReference>
<evidence type="ECO:0000313" key="1">
    <source>
        <dbReference type="EMBL" id="JAH21495.1"/>
    </source>
</evidence>
<name>A0A0E9QZ29_ANGAN</name>